<keyword evidence="3" id="KW-1185">Reference proteome</keyword>
<protein>
    <submittedName>
        <fullName evidence="2">Uncharacterized protein</fullName>
    </submittedName>
</protein>
<dbReference type="Proteomes" id="UP000622475">
    <property type="component" value="Unassembled WGS sequence"/>
</dbReference>
<evidence type="ECO:0000313" key="3">
    <source>
        <dbReference type="Proteomes" id="UP000622475"/>
    </source>
</evidence>
<sequence length="381" mass="43241">MQQEITYGRLTKIAGYIFGLLFAGGGCYFFNVAATGKDSGLNIGIGILILALGVYMVLNTYRKKVIIANDHLTYRGTFNTKTILFKEIKGYRIEKNTLVIESKDKLRIAITDHVYLTDDYKILNTVRRYGVDLDRKAHNDELKEILDDNENGFTRAERKQSLNKAKKIASYTNYIGIAIGIWAGFYPNPYNIAICVALIFPVVALFVLSRYKNIISPVDTGGARPAISWAMLAPSFGLMIRSFKDYDLLNEWEVLLPACCAFAISCLAFYLALPKKEANKYDWLWVSLFAIPYCYAATIHLNCMADNSPPLKFNTSVQNKYTSKSKGNTHYHLTLTPWQRHQEPIEIEVTRTEYEQTPVDGPVGGHIKRGLLSIKWFYLDM</sequence>
<feature type="transmembrane region" description="Helical" evidence="1">
    <location>
        <begin position="13"/>
        <end position="34"/>
    </location>
</feature>
<keyword evidence="1" id="KW-1133">Transmembrane helix</keyword>
<keyword evidence="1" id="KW-0472">Membrane</keyword>
<reference evidence="2" key="1">
    <citation type="submission" date="2020-10" db="EMBL/GenBank/DDBJ databases">
        <title>Mucilaginibacter mali sp. nov., isolated from rhizosphere soil of apple orchard.</title>
        <authorList>
            <person name="Lee J.-S."/>
            <person name="Kim H.S."/>
            <person name="Kim J.-S."/>
        </authorList>
    </citation>
    <scope>NUCLEOTIDE SEQUENCE</scope>
    <source>
        <strain evidence="2">KCTC 22746</strain>
    </source>
</reference>
<feature type="transmembrane region" description="Helical" evidence="1">
    <location>
        <begin position="40"/>
        <end position="58"/>
    </location>
</feature>
<name>A0A929PW84_9SPHI</name>
<accession>A0A929PW84</accession>
<evidence type="ECO:0000256" key="1">
    <source>
        <dbReference type="SAM" id="Phobius"/>
    </source>
</evidence>
<feature type="transmembrane region" description="Helical" evidence="1">
    <location>
        <begin position="168"/>
        <end position="185"/>
    </location>
</feature>
<gene>
    <name evidence="2" type="ORF">IRJ16_11805</name>
</gene>
<feature type="transmembrane region" description="Helical" evidence="1">
    <location>
        <begin position="191"/>
        <end position="209"/>
    </location>
</feature>
<feature type="transmembrane region" description="Helical" evidence="1">
    <location>
        <begin position="283"/>
        <end position="301"/>
    </location>
</feature>
<dbReference type="EMBL" id="JADFFL010000004">
    <property type="protein sequence ID" value="MBE9662568.1"/>
    <property type="molecule type" value="Genomic_DNA"/>
</dbReference>
<dbReference type="RefSeq" id="WP_194111784.1">
    <property type="nucleotide sequence ID" value="NZ_JADFFL010000004.1"/>
</dbReference>
<comment type="caution">
    <text evidence="2">The sequence shown here is derived from an EMBL/GenBank/DDBJ whole genome shotgun (WGS) entry which is preliminary data.</text>
</comment>
<proteinExistence type="predicted"/>
<dbReference type="AlphaFoldDB" id="A0A929PW84"/>
<evidence type="ECO:0000313" key="2">
    <source>
        <dbReference type="EMBL" id="MBE9662568.1"/>
    </source>
</evidence>
<organism evidence="2 3">
    <name type="scientific">Mucilaginibacter myungsuensis</name>
    <dbReference type="NCBI Taxonomy" id="649104"/>
    <lineage>
        <taxon>Bacteria</taxon>
        <taxon>Pseudomonadati</taxon>
        <taxon>Bacteroidota</taxon>
        <taxon>Sphingobacteriia</taxon>
        <taxon>Sphingobacteriales</taxon>
        <taxon>Sphingobacteriaceae</taxon>
        <taxon>Mucilaginibacter</taxon>
    </lineage>
</organism>
<feature type="transmembrane region" description="Helical" evidence="1">
    <location>
        <begin position="252"/>
        <end position="271"/>
    </location>
</feature>
<keyword evidence="1" id="KW-0812">Transmembrane</keyword>